<dbReference type="InterPro" id="IPR001173">
    <property type="entry name" value="Glyco_trans_2-like"/>
</dbReference>
<feature type="domain" description="Glycosyltransferase 2-like" evidence="1">
    <location>
        <begin position="8"/>
        <end position="145"/>
    </location>
</feature>
<dbReference type="PANTHER" id="PTHR43179:SF7">
    <property type="entry name" value="RHAMNOSYLTRANSFERASE WBBL"/>
    <property type="match status" value="1"/>
</dbReference>
<evidence type="ECO:0000313" key="3">
    <source>
        <dbReference type="Proteomes" id="UP000334923"/>
    </source>
</evidence>
<evidence type="ECO:0000313" key="2">
    <source>
        <dbReference type="EMBL" id="VVM07534.1"/>
    </source>
</evidence>
<dbReference type="RefSeq" id="WP_281289112.1">
    <property type="nucleotide sequence ID" value="NZ_CABFVA020000098.1"/>
</dbReference>
<dbReference type="GO" id="GO:0102096">
    <property type="term" value="F:decaprenyl-N-acetyl-alpha-D-glucosaminyl-pyrophosphate:dTDP-alpha-L-rhamnose rhamnosyltransferase activity"/>
    <property type="evidence" value="ECO:0007669"/>
    <property type="project" value="UniProtKB-EC"/>
</dbReference>
<keyword evidence="2" id="KW-0328">Glycosyltransferase</keyword>
<dbReference type="InterPro" id="IPR029044">
    <property type="entry name" value="Nucleotide-diphossugar_trans"/>
</dbReference>
<keyword evidence="2" id="KW-0808">Transferase</keyword>
<protein>
    <submittedName>
        <fullName evidence="2">N-acetylglucosaminyl-diphospho-decaprenol L-rhamnosyltransferase</fullName>
        <ecNumber evidence="2">2.4.1.289</ecNumber>
    </submittedName>
</protein>
<gene>
    <name evidence="2" type="primary">wbbL</name>
    <name evidence="2" type="ORF">MAMT_01790</name>
</gene>
<proteinExistence type="predicted"/>
<dbReference type="CDD" id="cd04186">
    <property type="entry name" value="GT_2_like_c"/>
    <property type="match status" value="1"/>
</dbReference>
<dbReference type="EC" id="2.4.1.289" evidence="2"/>
<name>A0A5E6ME97_9BACT</name>
<accession>A0A5E6ME97</accession>
<dbReference type="PANTHER" id="PTHR43179">
    <property type="entry name" value="RHAMNOSYLTRANSFERASE WBBL"/>
    <property type="match status" value="1"/>
</dbReference>
<dbReference type="Gene3D" id="3.90.550.10">
    <property type="entry name" value="Spore Coat Polysaccharide Biosynthesis Protein SpsA, Chain A"/>
    <property type="match status" value="1"/>
</dbReference>
<dbReference type="Proteomes" id="UP000334923">
    <property type="component" value="Unassembled WGS sequence"/>
</dbReference>
<dbReference type="Pfam" id="PF00535">
    <property type="entry name" value="Glycos_transf_2"/>
    <property type="match status" value="1"/>
</dbReference>
<dbReference type="AlphaFoldDB" id="A0A5E6ME97"/>
<evidence type="ECO:0000259" key="1">
    <source>
        <dbReference type="Pfam" id="PF00535"/>
    </source>
</evidence>
<dbReference type="SUPFAM" id="SSF53448">
    <property type="entry name" value="Nucleotide-diphospho-sugar transferases"/>
    <property type="match status" value="1"/>
</dbReference>
<keyword evidence="3" id="KW-1185">Reference proteome</keyword>
<dbReference type="EMBL" id="CABFVA020000098">
    <property type="protein sequence ID" value="VVM07534.1"/>
    <property type="molecule type" value="Genomic_DNA"/>
</dbReference>
<organism evidence="2 3">
    <name type="scientific">Methylacidimicrobium tartarophylax</name>
    <dbReference type="NCBI Taxonomy" id="1041768"/>
    <lineage>
        <taxon>Bacteria</taxon>
        <taxon>Pseudomonadati</taxon>
        <taxon>Verrucomicrobiota</taxon>
        <taxon>Methylacidimicrobium</taxon>
    </lineage>
</organism>
<sequence>MRESIEVSAILVTYNSRPVLDGCLRSLQAQEGIRLEILVVDNASGDGTADWIAGKFPEIRLWRNPENIGFARACNQGMRAARGEILLFVNPDLRFPDSDAVARLAASLRADRSLGAVGPALYEEGGSRQPSTARAYPNERWTRGALGILPGELAALLGACLALRSATASRVGGFDEDFFLYGEDQDLCLRLRRLGLRLACLTEVRAVHIGRHSEEGTNPRAYWQKKLAGEYLFYRKHYPARALRWIRISQWVKSSWELFLLGLVWPIAGRTSAWKERWGKYGAIRAAAAGRREVGLKKGMLSFGHWQPAALGGARE</sequence>
<reference evidence="2 3" key="1">
    <citation type="submission" date="2019-09" db="EMBL/GenBank/DDBJ databases">
        <authorList>
            <person name="Cremers G."/>
        </authorList>
    </citation>
    <scope>NUCLEOTIDE SEQUENCE [LARGE SCALE GENOMIC DNA]</scope>
    <source>
        <strain evidence="2">4A</strain>
    </source>
</reference>